<feature type="domain" description="DUF6795" evidence="2">
    <location>
        <begin position="36"/>
        <end position="142"/>
    </location>
</feature>
<proteinExistence type="predicted"/>
<dbReference type="EMBL" id="CAKMUD010000013">
    <property type="protein sequence ID" value="CAH1570993.1"/>
    <property type="molecule type" value="Genomic_DNA"/>
</dbReference>
<reference evidence="3" key="1">
    <citation type="submission" date="2022-01" db="EMBL/GenBank/DDBJ databases">
        <authorList>
            <person name="Lagorce A."/>
        </authorList>
    </citation>
    <scope>NUCLEOTIDE SEQUENCE</scope>
    <source>
        <strain evidence="3">Th15_F1_A12</strain>
    </source>
</reference>
<sequence length="194" mass="22146">MAKKISLILALALFSVGASAMFWPFKKYDVEMSPEVRGVIKLDGVPQAGLTVHRELYYEGYKNGKTLSDEVQTNELGEFSFERLVVRSSAPGDLFGGSLKVYQNICVDCDSEKKEIWGAWVPTEGAESLRWMLMNVDCELSNSKRIHEVEIFSKSNRRTPVHSVCDWHNQKIDTYEYDETTDTHVLKSKIKEEQ</sequence>
<organism evidence="3 4">
    <name type="scientific">Vibrio jasicida</name>
    <dbReference type="NCBI Taxonomy" id="766224"/>
    <lineage>
        <taxon>Bacteria</taxon>
        <taxon>Pseudomonadati</taxon>
        <taxon>Pseudomonadota</taxon>
        <taxon>Gammaproteobacteria</taxon>
        <taxon>Vibrionales</taxon>
        <taxon>Vibrionaceae</taxon>
        <taxon>Vibrio</taxon>
    </lineage>
</organism>
<evidence type="ECO:0000313" key="3">
    <source>
        <dbReference type="EMBL" id="CAH1570993.1"/>
    </source>
</evidence>
<dbReference type="AlphaFoldDB" id="A0AAU9QFL0"/>
<protein>
    <recommendedName>
        <fullName evidence="2">DUF6795 domain-containing protein</fullName>
    </recommendedName>
</protein>
<comment type="caution">
    <text evidence="3">The sequence shown here is derived from an EMBL/GenBank/DDBJ whole genome shotgun (WGS) entry which is preliminary data.</text>
</comment>
<evidence type="ECO:0000259" key="2">
    <source>
        <dbReference type="Pfam" id="PF20598"/>
    </source>
</evidence>
<feature type="signal peptide" evidence="1">
    <location>
        <begin position="1"/>
        <end position="20"/>
    </location>
</feature>
<accession>A0AAU9QFL0</accession>
<evidence type="ECO:0000313" key="4">
    <source>
        <dbReference type="Proteomes" id="UP001295462"/>
    </source>
</evidence>
<dbReference type="Proteomes" id="UP001295462">
    <property type="component" value="Unassembled WGS sequence"/>
</dbReference>
<dbReference type="InterPro" id="IPR046474">
    <property type="entry name" value="DUF6795"/>
</dbReference>
<name>A0AAU9QFL0_9VIBR</name>
<evidence type="ECO:0000256" key="1">
    <source>
        <dbReference type="SAM" id="SignalP"/>
    </source>
</evidence>
<feature type="chain" id="PRO_5043358888" description="DUF6795 domain-containing protein" evidence="1">
    <location>
        <begin position="21"/>
        <end position="194"/>
    </location>
</feature>
<dbReference type="Pfam" id="PF20598">
    <property type="entry name" value="DUF6795"/>
    <property type="match status" value="1"/>
</dbReference>
<keyword evidence="1" id="KW-0732">Signal</keyword>
<gene>
    <name evidence="3" type="ORF">THF1A12_110068</name>
</gene>
<dbReference type="RefSeq" id="WP_409588290.1">
    <property type="nucleotide sequence ID" value="NZ_CAKMTZ010000024.1"/>
</dbReference>